<evidence type="ECO:0000313" key="2">
    <source>
        <dbReference type="EMBL" id="MEU2125445.1"/>
    </source>
</evidence>
<evidence type="ECO:0000313" key="3">
    <source>
        <dbReference type="Proteomes" id="UP001550535"/>
    </source>
</evidence>
<dbReference type="PANTHER" id="PTHR43581:SF4">
    <property type="entry name" value="ATP_GTP PHOSPHATASE"/>
    <property type="match status" value="1"/>
</dbReference>
<proteinExistence type="predicted"/>
<sequence length="507" mass="56223">MDARAKVWRRLSETGPVGLERVSIVVSPVFAPGEVEWDRFTVVTGNHGAGKTYLLRALVASFPDRPHLGSTGPPFERYSRLGPNEYHERVDGITGRHVVHYRTEGTVTTWKVDLDQPPPGTLTSYEWTYEIPPPYGEYTDPVMAFETDYYWALSRLRDAEDHTEGPFPYTAAEVRVLRDITGRQYDELRWYSYEADKDFVVPIPEGVAGGQVVPAERMSRGELWVHFLLYVLRTAHPGSTVFIDEPETYLSPVGHVALFDELARSTLARGVQTIVATHSTAMIARTPASMLRVLTPGPDGVRVLQPATTDAALRTLGHRTPVGGVVFVEDMLARRMVTAALARLDRSLAEQVDVVDAGGRDEALAGARVLSRSQELRVCVLLDGDQRETVIGQRGFPVDFLPGHVPDEELLRRVRADPGPIADLLGQSVEDVILALDRTRFANHQFWFSAAAVHLGVDEQVLVGLIIGLWLRDGEVQDEFRRVFAGVRAAWSRTRETLDAGSAGRAV</sequence>
<protein>
    <submittedName>
        <fullName evidence="2">AAA family ATPase</fullName>
    </submittedName>
</protein>
<dbReference type="Gene3D" id="3.40.50.300">
    <property type="entry name" value="P-loop containing nucleotide triphosphate hydrolases"/>
    <property type="match status" value="1"/>
</dbReference>
<reference evidence="2 3" key="1">
    <citation type="submission" date="2024-06" db="EMBL/GenBank/DDBJ databases">
        <title>The Natural Products Discovery Center: Release of the First 8490 Sequenced Strains for Exploring Actinobacteria Biosynthetic Diversity.</title>
        <authorList>
            <person name="Kalkreuter E."/>
            <person name="Kautsar S.A."/>
            <person name="Yang D."/>
            <person name="Bader C.D."/>
            <person name="Teijaro C.N."/>
            <person name="Fluegel L."/>
            <person name="Davis C.M."/>
            <person name="Simpson J.R."/>
            <person name="Lauterbach L."/>
            <person name="Steele A.D."/>
            <person name="Gui C."/>
            <person name="Meng S."/>
            <person name="Li G."/>
            <person name="Viehrig K."/>
            <person name="Ye F."/>
            <person name="Su P."/>
            <person name="Kiefer A.F."/>
            <person name="Nichols A."/>
            <person name="Cepeda A.J."/>
            <person name="Yan W."/>
            <person name="Fan B."/>
            <person name="Jiang Y."/>
            <person name="Adhikari A."/>
            <person name="Zheng C.-J."/>
            <person name="Schuster L."/>
            <person name="Cowan T.M."/>
            <person name="Smanski M.J."/>
            <person name="Chevrette M.G."/>
            <person name="De Carvalho L.P.S."/>
            <person name="Shen B."/>
        </authorList>
    </citation>
    <scope>NUCLEOTIDE SEQUENCE [LARGE SCALE GENOMIC DNA]</scope>
    <source>
        <strain evidence="2 3">NPDC019434</strain>
    </source>
</reference>
<dbReference type="Pfam" id="PF13304">
    <property type="entry name" value="AAA_21"/>
    <property type="match status" value="1"/>
</dbReference>
<name>A0ABV2XHR7_9NOCA</name>
<feature type="domain" description="ATPase AAA-type core" evidence="1">
    <location>
        <begin position="209"/>
        <end position="281"/>
    </location>
</feature>
<dbReference type="EMBL" id="JBEYBR010000086">
    <property type="protein sequence ID" value="MEU2125445.1"/>
    <property type="molecule type" value="Genomic_DNA"/>
</dbReference>
<gene>
    <name evidence="2" type="ORF">ABZ507_26885</name>
</gene>
<dbReference type="PANTHER" id="PTHR43581">
    <property type="entry name" value="ATP/GTP PHOSPHATASE"/>
    <property type="match status" value="1"/>
</dbReference>
<dbReference type="InterPro" id="IPR003959">
    <property type="entry name" value="ATPase_AAA_core"/>
</dbReference>
<organism evidence="2 3">
    <name type="scientific">Nocardia niwae</name>
    <dbReference type="NCBI Taxonomy" id="626084"/>
    <lineage>
        <taxon>Bacteria</taxon>
        <taxon>Bacillati</taxon>
        <taxon>Actinomycetota</taxon>
        <taxon>Actinomycetes</taxon>
        <taxon>Mycobacteriales</taxon>
        <taxon>Nocardiaceae</taxon>
        <taxon>Nocardia</taxon>
    </lineage>
</organism>
<dbReference type="SUPFAM" id="SSF52540">
    <property type="entry name" value="P-loop containing nucleoside triphosphate hydrolases"/>
    <property type="match status" value="1"/>
</dbReference>
<dbReference type="Proteomes" id="UP001550535">
    <property type="component" value="Unassembled WGS sequence"/>
</dbReference>
<comment type="caution">
    <text evidence="2">The sequence shown here is derived from an EMBL/GenBank/DDBJ whole genome shotgun (WGS) entry which is preliminary data.</text>
</comment>
<dbReference type="InterPro" id="IPR027417">
    <property type="entry name" value="P-loop_NTPase"/>
</dbReference>
<accession>A0ABV2XHR7</accession>
<dbReference type="RefSeq" id="WP_357805955.1">
    <property type="nucleotide sequence ID" value="NZ_JBEYBM010000012.1"/>
</dbReference>
<keyword evidence="3" id="KW-1185">Reference proteome</keyword>
<dbReference type="InterPro" id="IPR051396">
    <property type="entry name" value="Bact_Antivir_Def_Nuclease"/>
</dbReference>
<evidence type="ECO:0000259" key="1">
    <source>
        <dbReference type="Pfam" id="PF13304"/>
    </source>
</evidence>